<dbReference type="NCBIfam" id="TIGR01643">
    <property type="entry name" value="YD_repeat_2x"/>
    <property type="match status" value="1"/>
</dbReference>
<dbReference type="Gene3D" id="2.180.10.10">
    <property type="entry name" value="RHS repeat-associated core"/>
    <property type="match status" value="1"/>
</dbReference>
<dbReference type="InterPro" id="IPR050708">
    <property type="entry name" value="T6SS_VgrG/RHS"/>
</dbReference>
<evidence type="ECO:0000313" key="2">
    <source>
        <dbReference type="Proteomes" id="UP001595906"/>
    </source>
</evidence>
<name>A0ABV8PTL6_9BACT</name>
<reference evidence="2" key="1">
    <citation type="journal article" date="2019" name="Int. J. Syst. Evol. Microbiol.">
        <title>The Global Catalogue of Microorganisms (GCM) 10K type strain sequencing project: providing services to taxonomists for standard genome sequencing and annotation.</title>
        <authorList>
            <consortium name="The Broad Institute Genomics Platform"/>
            <consortium name="The Broad Institute Genome Sequencing Center for Infectious Disease"/>
            <person name="Wu L."/>
            <person name="Ma J."/>
        </authorList>
    </citation>
    <scope>NUCLEOTIDE SEQUENCE [LARGE SCALE GENOMIC DNA]</scope>
    <source>
        <strain evidence="2">CECT 8010</strain>
    </source>
</reference>
<accession>A0ABV8PTL6</accession>
<dbReference type="PANTHER" id="PTHR32305:SF15">
    <property type="entry name" value="PROTEIN RHSA-RELATED"/>
    <property type="match status" value="1"/>
</dbReference>
<sequence>MNYFTNDYQPINTTITPFAAIASSLQSSNTGASLYNGNIRAMLVNIPSLSNGSAYLYGYRYDQLNRIVGMDAFTGLASNNSFNASITTDYQERISYDPNGNIKTYLRHGDSRTATTGMDNLAYNYIPNTNQLLQVTDAVTATLPTDYTDIKTQPANNYAYDAIGNLVSDTQGGINNITWTVYGKIQTITKANGTVINYTYDASGNRISKTIGNTATYYVRDASGNVMSVYSSTGAGNLTQTELHMYGSSRIGIYNVNIDVTNTAITSTTTTFTRGNKFFELSNHLGNVLVTISDKKLQYSSNNSLIDYYTADVVTASDYYPFGMQLVGRKYTQSNSAYRYGFNGKEDDKGITEGGQDYGMRIYDSRIGKFLSVDPLTKSYPYLTPFAFAENDVISCIDLDGLEKYRIVGRSFAPLGSFKTTHFESKADGRTKFSIADFKKVSARIHVQVNVNMSSGYSLEEISSQATIDMLGNSWPIKNQNIELTESSFDLKSEEERKATLRGKYSAQNGMNFGPQIDIQFDITIKVDDNKHTTNISTTITGNVFPAQETMIFDEKGTGIFLGVSIARGNPWTGVWNSGEGNILSQKNVKVAINSNGDFLGVYSKDKKGNEIVLSPSAYNANFEKIDVWDGNKYEDKH</sequence>
<protein>
    <submittedName>
        <fullName evidence="1">RHS repeat domain-containing protein</fullName>
    </submittedName>
</protein>
<comment type="caution">
    <text evidence="1">The sequence shown here is derived from an EMBL/GenBank/DDBJ whole genome shotgun (WGS) entry which is preliminary data.</text>
</comment>
<dbReference type="NCBIfam" id="TIGR03696">
    <property type="entry name" value="Rhs_assc_core"/>
    <property type="match status" value="1"/>
</dbReference>
<dbReference type="Proteomes" id="UP001595906">
    <property type="component" value="Unassembled WGS sequence"/>
</dbReference>
<gene>
    <name evidence="1" type="ORF">ACFOW1_00030</name>
</gene>
<keyword evidence="2" id="KW-1185">Reference proteome</keyword>
<dbReference type="PANTHER" id="PTHR32305">
    <property type="match status" value="1"/>
</dbReference>
<dbReference type="InterPro" id="IPR022385">
    <property type="entry name" value="Rhs_assc_core"/>
</dbReference>
<organism evidence="1 2">
    <name type="scientific">Parasediminibacterium paludis</name>
    <dbReference type="NCBI Taxonomy" id="908966"/>
    <lineage>
        <taxon>Bacteria</taxon>
        <taxon>Pseudomonadati</taxon>
        <taxon>Bacteroidota</taxon>
        <taxon>Chitinophagia</taxon>
        <taxon>Chitinophagales</taxon>
        <taxon>Chitinophagaceae</taxon>
        <taxon>Parasediminibacterium</taxon>
    </lineage>
</organism>
<evidence type="ECO:0000313" key="1">
    <source>
        <dbReference type="EMBL" id="MFC4230257.1"/>
    </source>
</evidence>
<dbReference type="RefSeq" id="WP_379011315.1">
    <property type="nucleotide sequence ID" value="NZ_JBHSDC010000001.1"/>
</dbReference>
<dbReference type="EMBL" id="JBHSDC010000001">
    <property type="protein sequence ID" value="MFC4230257.1"/>
    <property type="molecule type" value="Genomic_DNA"/>
</dbReference>
<dbReference type="InterPro" id="IPR006530">
    <property type="entry name" value="YD"/>
</dbReference>
<proteinExistence type="predicted"/>